<protein>
    <submittedName>
        <fullName evidence="1">Uncharacterized protein</fullName>
    </submittedName>
</protein>
<comment type="caution">
    <text evidence="1">The sequence shown here is derived from an EMBL/GenBank/DDBJ whole genome shotgun (WGS) entry which is preliminary data.</text>
</comment>
<feature type="non-terminal residue" evidence="1">
    <location>
        <position position="1"/>
    </location>
</feature>
<dbReference type="EMBL" id="BARU01030443">
    <property type="protein sequence ID" value="GAH63498.1"/>
    <property type="molecule type" value="Genomic_DNA"/>
</dbReference>
<organism evidence="1">
    <name type="scientific">marine sediment metagenome</name>
    <dbReference type="NCBI Taxonomy" id="412755"/>
    <lineage>
        <taxon>unclassified sequences</taxon>
        <taxon>metagenomes</taxon>
        <taxon>ecological metagenomes</taxon>
    </lineage>
</organism>
<gene>
    <name evidence="1" type="ORF">S03H2_48297</name>
</gene>
<evidence type="ECO:0000313" key="1">
    <source>
        <dbReference type="EMBL" id="GAH63498.1"/>
    </source>
</evidence>
<proteinExistence type="predicted"/>
<name>X1J161_9ZZZZ</name>
<dbReference type="AlphaFoldDB" id="X1J161"/>
<reference evidence="1" key="1">
    <citation type="journal article" date="2014" name="Front. Microbiol.">
        <title>High frequency of phylogenetically diverse reductive dehalogenase-homologous genes in deep subseafloor sedimentary metagenomes.</title>
        <authorList>
            <person name="Kawai M."/>
            <person name="Futagami T."/>
            <person name="Toyoda A."/>
            <person name="Takaki Y."/>
            <person name="Nishi S."/>
            <person name="Hori S."/>
            <person name="Arai W."/>
            <person name="Tsubouchi T."/>
            <person name="Morono Y."/>
            <person name="Uchiyama I."/>
            <person name="Ito T."/>
            <person name="Fujiyama A."/>
            <person name="Inagaki F."/>
            <person name="Takami H."/>
        </authorList>
    </citation>
    <scope>NUCLEOTIDE SEQUENCE</scope>
    <source>
        <strain evidence="1">Expedition CK06-06</strain>
    </source>
</reference>
<accession>X1J161</accession>
<sequence length="50" mass="5727">REGIPVIGKIPFEPEITESIVNGIPAVEYSENCATKETKKIWKTIEEYFK</sequence>